<keyword evidence="1" id="KW-1133">Transmembrane helix</keyword>
<accession>A0ABQ3KK94</accession>
<gene>
    <name evidence="2" type="ORF">GCM10017567_57520</name>
</gene>
<proteinExistence type="predicted"/>
<keyword evidence="3" id="KW-1185">Reference proteome</keyword>
<evidence type="ECO:0000256" key="1">
    <source>
        <dbReference type="SAM" id="Phobius"/>
    </source>
</evidence>
<reference evidence="3" key="1">
    <citation type="journal article" date="2019" name="Int. J. Syst. Evol. Microbiol.">
        <title>The Global Catalogue of Microorganisms (GCM) 10K type strain sequencing project: providing services to taxonomists for standard genome sequencing and annotation.</title>
        <authorList>
            <consortium name="The Broad Institute Genomics Platform"/>
            <consortium name="The Broad Institute Genome Sequencing Center for Infectious Disease"/>
            <person name="Wu L."/>
            <person name="Ma J."/>
        </authorList>
    </citation>
    <scope>NUCLEOTIDE SEQUENCE [LARGE SCALE GENOMIC DNA]</scope>
    <source>
        <strain evidence="3">CGMCC 4.7680</strain>
    </source>
</reference>
<comment type="caution">
    <text evidence="2">The sequence shown here is derived from an EMBL/GenBank/DDBJ whole genome shotgun (WGS) entry which is preliminary data.</text>
</comment>
<sequence>MTRAPKNVLLRSIMLGVVTAAGTGLVLAPAAVLLALGGVLGSDADAWYGIHEHANSRWWAVLATVGIPILWLAGSVTVGIVVGRRYYRRRS</sequence>
<organism evidence="2 3">
    <name type="scientific">Amycolatopsis bullii</name>
    <dbReference type="NCBI Taxonomy" id="941987"/>
    <lineage>
        <taxon>Bacteria</taxon>
        <taxon>Bacillati</taxon>
        <taxon>Actinomycetota</taxon>
        <taxon>Actinomycetes</taxon>
        <taxon>Pseudonocardiales</taxon>
        <taxon>Pseudonocardiaceae</taxon>
        <taxon>Amycolatopsis</taxon>
    </lineage>
</organism>
<evidence type="ECO:0008006" key="4">
    <source>
        <dbReference type="Google" id="ProtNLM"/>
    </source>
</evidence>
<feature type="transmembrane region" description="Helical" evidence="1">
    <location>
        <begin position="58"/>
        <end position="82"/>
    </location>
</feature>
<protein>
    <recommendedName>
        <fullName evidence="4">Secreted protein</fullName>
    </recommendedName>
</protein>
<name>A0ABQ3KK94_9PSEU</name>
<feature type="transmembrane region" description="Helical" evidence="1">
    <location>
        <begin position="12"/>
        <end position="38"/>
    </location>
</feature>
<dbReference type="EMBL" id="BNAW01000030">
    <property type="protein sequence ID" value="GHG30150.1"/>
    <property type="molecule type" value="Genomic_DNA"/>
</dbReference>
<evidence type="ECO:0000313" key="3">
    <source>
        <dbReference type="Proteomes" id="UP000649955"/>
    </source>
</evidence>
<keyword evidence="1" id="KW-0812">Transmembrane</keyword>
<keyword evidence="1" id="KW-0472">Membrane</keyword>
<evidence type="ECO:0000313" key="2">
    <source>
        <dbReference type="EMBL" id="GHG30150.1"/>
    </source>
</evidence>
<dbReference type="Proteomes" id="UP000649955">
    <property type="component" value="Unassembled WGS sequence"/>
</dbReference>